<reference evidence="2" key="1">
    <citation type="submission" date="2020-05" db="EMBL/GenBank/DDBJ databases">
        <title>The draft genome sequence of Maribacter sp. ANRC-HE7.</title>
        <authorList>
            <person name="Mu L."/>
        </authorList>
    </citation>
    <scope>NUCLEOTIDE SEQUENCE</scope>
    <source>
        <strain evidence="2">ANRC-HE7</strain>
    </source>
</reference>
<comment type="caution">
    <text evidence="2">The sequence shown here is derived from an EMBL/GenBank/DDBJ whole genome shotgun (WGS) entry which is preliminary data.</text>
</comment>
<evidence type="ECO:0000313" key="3">
    <source>
        <dbReference type="Proteomes" id="UP001166021"/>
    </source>
</evidence>
<gene>
    <name evidence="2" type="ORF">HPE56_06265</name>
</gene>
<organism evidence="2 3">
    <name type="scientific">Maribacter aquimaris</name>
    <dbReference type="NCBI Taxonomy" id="2737171"/>
    <lineage>
        <taxon>Bacteria</taxon>
        <taxon>Pseudomonadati</taxon>
        <taxon>Bacteroidota</taxon>
        <taxon>Flavobacteriia</taxon>
        <taxon>Flavobacteriales</taxon>
        <taxon>Flavobacteriaceae</taxon>
        <taxon>Maribacter</taxon>
    </lineage>
</organism>
<evidence type="ECO:0000313" key="2">
    <source>
        <dbReference type="EMBL" id="MBD0777389.1"/>
    </source>
</evidence>
<sequence>MEKMRLLCVLILTVVMTLNSFGQTKQPKMKSIFNGKDLKQWNTPEGNIWWSVDAGVLWAKSDLEKQGSILWTKKNYKDFVVQMDFKFGEGTIDSGIFMRGDDEKNAQIQIGESGSLKRDMTASPYVPKSGYPVEAHGIQELLKLDDWNTIKAMARGNTYKVWLNGKEVMNYTLENANLKGPIGIQLHPNREMSIQFKNIFVARL</sequence>
<proteinExistence type="predicted"/>
<protein>
    <submittedName>
        <fullName evidence="2">DUF1080 domain-containing protein</fullName>
    </submittedName>
</protein>
<feature type="domain" description="3-keto-alpha-glucoside-1,2-lyase/3-keto-2-hydroxy-glucal hydratase" evidence="1">
    <location>
        <begin position="29"/>
        <end position="201"/>
    </location>
</feature>
<keyword evidence="3" id="KW-1185">Reference proteome</keyword>
<dbReference type="Proteomes" id="UP001166021">
    <property type="component" value="Unassembled WGS sequence"/>
</dbReference>
<evidence type="ECO:0000259" key="1">
    <source>
        <dbReference type="Pfam" id="PF06439"/>
    </source>
</evidence>
<accession>A0ABR7UXS3</accession>
<dbReference type="Pfam" id="PF06439">
    <property type="entry name" value="3keto-disac_hyd"/>
    <property type="match status" value="1"/>
</dbReference>
<dbReference type="InterPro" id="IPR010496">
    <property type="entry name" value="AL/BT2_dom"/>
</dbReference>
<dbReference type="EMBL" id="JABTCF010000003">
    <property type="protein sequence ID" value="MBD0777389.1"/>
    <property type="molecule type" value="Genomic_DNA"/>
</dbReference>
<name>A0ABR7UXS3_9FLAO</name>
<dbReference type="Gene3D" id="2.60.120.560">
    <property type="entry name" value="Exo-inulinase, domain 1"/>
    <property type="match status" value="1"/>
</dbReference>